<dbReference type="EMBL" id="JAKUCV010002353">
    <property type="protein sequence ID" value="KAJ4842953.1"/>
    <property type="molecule type" value="Genomic_DNA"/>
</dbReference>
<sequence>MLKLGFSGTRKDNLLKILNSELEQLCGEALIASLICTFYYRLAHFPWVPRACINFWKKNKHFN</sequence>
<evidence type="ECO:0000313" key="2">
    <source>
        <dbReference type="Proteomes" id="UP001141552"/>
    </source>
</evidence>
<reference evidence="1" key="1">
    <citation type="submission" date="2022-02" db="EMBL/GenBank/DDBJ databases">
        <authorList>
            <person name="Henning P.M."/>
            <person name="McCubbin A.G."/>
            <person name="Shore J.S."/>
        </authorList>
    </citation>
    <scope>NUCLEOTIDE SEQUENCE</scope>
    <source>
        <strain evidence="1">F60SS</strain>
        <tissue evidence="1">Leaves</tissue>
    </source>
</reference>
<name>A0A9Q0JIF9_9ROSI</name>
<feature type="non-terminal residue" evidence="1">
    <location>
        <position position="63"/>
    </location>
</feature>
<organism evidence="1 2">
    <name type="scientific">Turnera subulata</name>
    <dbReference type="NCBI Taxonomy" id="218843"/>
    <lineage>
        <taxon>Eukaryota</taxon>
        <taxon>Viridiplantae</taxon>
        <taxon>Streptophyta</taxon>
        <taxon>Embryophyta</taxon>
        <taxon>Tracheophyta</taxon>
        <taxon>Spermatophyta</taxon>
        <taxon>Magnoliopsida</taxon>
        <taxon>eudicotyledons</taxon>
        <taxon>Gunneridae</taxon>
        <taxon>Pentapetalae</taxon>
        <taxon>rosids</taxon>
        <taxon>fabids</taxon>
        <taxon>Malpighiales</taxon>
        <taxon>Passifloraceae</taxon>
        <taxon>Turnera</taxon>
    </lineage>
</organism>
<dbReference type="Proteomes" id="UP001141552">
    <property type="component" value="Unassembled WGS sequence"/>
</dbReference>
<accession>A0A9Q0JIF9</accession>
<protein>
    <submittedName>
        <fullName evidence="1">Uncharacterized protein</fullName>
    </submittedName>
</protein>
<dbReference type="AlphaFoldDB" id="A0A9Q0JIF9"/>
<reference evidence="1" key="2">
    <citation type="journal article" date="2023" name="Plants (Basel)">
        <title>Annotation of the Turnera subulata (Passifloraceae) Draft Genome Reveals the S-Locus Evolved after the Divergence of Turneroideae from Passifloroideae in a Stepwise Manner.</title>
        <authorList>
            <person name="Henning P.M."/>
            <person name="Roalson E.H."/>
            <person name="Mir W."/>
            <person name="McCubbin A.G."/>
            <person name="Shore J.S."/>
        </authorList>
    </citation>
    <scope>NUCLEOTIDE SEQUENCE</scope>
    <source>
        <strain evidence="1">F60SS</strain>
    </source>
</reference>
<keyword evidence="2" id="KW-1185">Reference proteome</keyword>
<evidence type="ECO:0000313" key="1">
    <source>
        <dbReference type="EMBL" id="KAJ4842953.1"/>
    </source>
</evidence>
<proteinExistence type="predicted"/>
<comment type="caution">
    <text evidence="1">The sequence shown here is derived from an EMBL/GenBank/DDBJ whole genome shotgun (WGS) entry which is preliminary data.</text>
</comment>
<gene>
    <name evidence="1" type="ORF">Tsubulata_026609</name>
</gene>